<evidence type="ECO:0000313" key="3">
    <source>
        <dbReference type="EMBL" id="OOG23144.1"/>
    </source>
</evidence>
<dbReference type="AlphaFoldDB" id="A0A1V3NDT1"/>
<feature type="transmembrane region" description="Helical" evidence="2">
    <location>
        <begin position="20"/>
        <end position="42"/>
    </location>
</feature>
<organism evidence="3 4">
    <name type="scientific">Thioalkalivibrio denitrificans</name>
    <dbReference type="NCBI Taxonomy" id="108003"/>
    <lineage>
        <taxon>Bacteria</taxon>
        <taxon>Pseudomonadati</taxon>
        <taxon>Pseudomonadota</taxon>
        <taxon>Gammaproteobacteria</taxon>
        <taxon>Chromatiales</taxon>
        <taxon>Ectothiorhodospiraceae</taxon>
        <taxon>Thioalkalivibrio</taxon>
    </lineage>
</organism>
<evidence type="ECO:0000256" key="2">
    <source>
        <dbReference type="SAM" id="Phobius"/>
    </source>
</evidence>
<evidence type="ECO:0000256" key="1">
    <source>
        <dbReference type="SAM" id="MobiDB-lite"/>
    </source>
</evidence>
<dbReference type="OrthoDB" id="597750at2"/>
<dbReference type="RefSeq" id="WP_077279425.1">
    <property type="nucleotide sequence ID" value="NZ_MVBK01000076.1"/>
</dbReference>
<keyword evidence="2" id="KW-0812">Transmembrane</keyword>
<dbReference type="Proteomes" id="UP000189462">
    <property type="component" value="Unassembled WGS sequence"/>
</dbReference>
<feature type="region of interest" description="Disordered" evidence="1">
    <location>
        <begin position="65"/>
        <end position="84"/>
    </location>
</feature>
<keyword evidence="2" id="KW-1133">Transmembrane helix</keyword>
<protein>
    <recommendedName>
        <fullName evidence="5">Arginine N-succinyltransferase</fullName>
    </recommendedName>
</protein>
<comment type="caution">
    <text evidence="3">The sequence shown here is derived from an EMBL/GenBank/DDBJ whole genome shotgun (WGS) entry which is preliminary data.</text>
</comment>
<gene>
    <name evidence="3" type="ORF">B1C78_12170</name>
</gene>
<sequence>MPDDVNPSRHPKCFGGAQVAVLLGLAVLVTALVSVWVTRAWLQPAPLEPVVLSDVERRTLEGKLDALQGTAEPPTPGTRSPIVDPQARVEPLVDPDAPGEPLIPELYSEDPAARVLYFTERELNGLIAGHPDLAGRLALHLSDDLVSATMLVTVPPDFPFLAGRPVRVNAGLGLRHEAGRPEVVLRGVSVMGVPLPEAWLGGLKGQDLVALYGAEPGFWRVFSDGVADLRVEDGRLRVELAE</sequence>
<evidence type="ECO:0008006" key="5">
    <source>
        <dbReference type="Google" id="ProtNLM"/>
    </source>
</evidence>
<reference evidence="3 4" key="1">
    <citation type="submission" date="2017-02" db="EMBL/GenBank/DDBJ databases">
        <title>Genomic diversity within the haloalkaliphilic genus Thioalkalivibrio.</title>
        <authorList>
            <person name="Ahn A.-C."/>
            <person name="Meier-Kolthoff J."/>
            <person name="Overmars L."/>
            <person name="Richter M."/>
            <person name="Woyke T."/>
            <person name="Sorokin D.Y."/>
            <person name="Muyzer G."/>
        </authorList>
    </citation>
    <scope>NUCLEOTIDE SEQUENCE [LARGE SCALE GENOMIC DNA]</scope>
    <source>
        <strain evidence="3 4">ALJD</strain>
    </source>
</reference>
<keyword evidence="4" id="KW-1185">Reference proteome</keyword>
<name>A0A1V3NDT1_9GAMM</name>
<accession>A0A1V3NDT1</accession>
<dbReference type="EMBL" id="MVBK01000076">
    <property type="protein sequence ID" value="OOG23144.1"/>
    <property type="molecule type" value="Genomic_DNA"/>
</dbReference>
<proteinExistence type="predicted"/>
<keyword evidence="2" id="KW-0472">Membrane</keyword>
<evidence type="ECO:0000313" key="4">
    <source>
        <dbReference type="Proteomes" id="UP000189462"/>
    </source>
</evidence>